<feature type="compositionally biased region" description="Low complexity" evidence="3">
    <location>
        <begin position="626"/>
        <end position="637"/>
    </location>
</feature>
<evidence type="ECO:0000256" key="2">
    <source>
        <dbReference type="ARBA" id="ARBA00023136"/>
    </source>
</evidence>
<dbReference type="InterPro" id="IPR036034">
    <property type="entry name" value="PDZ_sf"/>
</dbReference>
<feature type="region of interest" description="Disordered" evidence="3">
    <location>
        <begin position="430"/>
        <end position="468"/>
    </location>
</feature>
<dbReference type="EMBL" id="UZAN01040492">
    <property type="protein sequence ID" value="VDP69844.1"/>
    <property type="molecule type" value="Genomic_DNA"/>
</dbReference>
<dbReference type="InterPro" id="IPR001478">
    <property type="entry name" value="PDZ"/>
</dbReference>
<dbReference type="GO" id="GO:0043113">
    <property type="term" value="P:receptor clustering"/>
    <property type="evidence" value="ECO:0007669"/>
    <property type="project" value="TreeGrafter"/>
</dbReference>
<dbReference type="GO" id="GO:0097120">
    <property type="term" value="P:receptor localization to synapse"/>
    <property type="evidence" value="ECO:0007669"/>
    <property type="project" value="TreeGrafter"/>
</dbReference>
<name>A0A183A9C0_9TREM</name>
<sequence length="1505" mass="169153">MSRVHEHNKSGRKTKVKMGKDKIFGSSTSLNSSKRKSDIVIPEELSLEEVKTNDGISVTYLRIYCEKIRPGDHFKTLKVYGTTTAEQCVKELTEMYSTRIASPDEVALYEVIGRIEPVSSAVLTQDSLLGFSEVRCRLIEPQETVKSIFSGSRAGVGLSRRIEIRRLDYPHTSFPAAAGTRVPTPTPSPRPRSANKDLPPSDRRRSSTESNTSISGMPMIRRSMTPAGSSFTLRDSRRKSKYRIPHGPHLTLIRGLQPKCDRPLWDLTPIIQKNRTRSEMTIGTREDASIRTYDSPDENLCKQSVPIIFAKLVAYDYPLTNDGSLEHTGAIFIEPYINERINGHMAEFPQVPPIYINEDLINPGPNLSFDKRLLHPGDFIYFGPKQQGYVFLFKDPRWIPDHRLEINTPLTGSNMGSTMTLGRMNSITMRNGNGTGNGRNAIQSDRSSDTDSSFSRPRTTGNGMFPTDRLPRLANLRQTLAPLFPQLHASRSHQYAPMDPLESPRWSRTEPWRSAGFFAHLVRTAAGYIIQNNPQIPNRDVEERDPKLIQDYAINYVKDMRSLMIEFCQTLRAKNPDLVVPELWFSLFCYNVAIYLSPGWLTNSTGGLSRRTSRNDRFRSQPWDGSESATSSPNSNSDIHGNVESLQVVSDLRDSAYQIATESINSVVRTAFEELPPYLKSFLNGPNSSPISANTFFPNNIVNFPELRHRLGKLANCFQVAFYPTGMGEVDVAASTASSPFHTGSMDSSNMMLDNLPEQRTWRANGTRGRQQRGFNPMDQSDHSLSPGSESDHGDQGTLYDASQLRQSNQSSVWNSASERGSIDTASRIEAVVWRHILAGVSHHLLYTLVSNDSIPIDWETGDKLLRGINWLYDWLRSQHLEAHRRPLNMVADFANLLATPREQLFKMSWSGMRSIYPQIPPTLLKFLLDEYEADGDIKDMPNWRVDQRDANEADEDALEVLDRVMNTWRSKESLLYSKTHYQTAPIYRPRDLWDLFNLSTTVEVARRWDIQLESQRIEFRWLALMQYSPGARAIPLMPEADQDTLSRPQSRQRQATGRRSRAANGQQQPLRASGPSPFPRRDLTKSNPNLYYHSDDYPTNNMQIDCRRKEHEIVVPGVGGRDGLSDRLKPAPSKGEPVRIIRTYNNDQQPERTVIVPKETPKDPRDAALYHLEGLAASLPHVDFSEILARYQRQASTPGGPKSSFPNREPMAPREPSVFESQPNFNFSRPNQPEVNGYYGNYPKNSPAATEYSHMTPLNKTLQPTNRLAQSLWHLPSEEPPTATREITKAQNTYGHQVLAASQNWEDFRMNTLRRGMDRIRGPNTGSSMLIPRHPMHSMVSASLGNLHAVLNQPQTPNIIVEEPTGGSSGSLADSFLDRESNAMSRMDDLGDVLARSTQGAMISNVTLVRSPTSGFGLTLVDGERTLLDQPGVFVKGVNPNSPASENGELDLGDRILAINGIDLTGLTYKESLAMLKNCGSQATFTVRHSDVSNPNLLLERKKS</sequence>
<accession>A0A183A9C0</accession>
<keyword evidence="7" id="KW-1185">Reference proteome</keyword>
<keyword evidence="2" id="KW-0472">Membrane</keyword>
<evidence type="ECO:0000259" key="5">
    <source>
        <dbReference type="PROSITE" id="PS50200"/>
    </source>
</evidence>
<dbReference type="Proteomes" id="UP000272942">
    <property type="component" value="Unassembled WGS sequence"/>
</dbReference>
<evidence type="ECO:0000256" key="1">
    <source>
        <dbReference type="ARBA" id="ARBA00004370"/>
    </source>
</evidence>
<feature type="compositionally biased region" description="Polar residues" evidence="3">
    <location>
        <begin position="1220"/>
        <end position="1231"/>
    </location>
</feature>
<dbReference type="GO" id="GO:0007165">
    <property type="term" value="P:signal transduction"/>
    <property type="evidence" value="ECO:0007669"/>
    <property type="project" value="InterPro"/>
</dbReference>
<dbReference type="PANTHER" id="PTHR23119:SF51">
    <property type="entry name" value="DISKS LARGE 1 TUMOR SUPPRESSOR PROTEIN"/>
    <property type="match status" value="1"/>
</dbReference>
<evidence type="ECO:0000259" key="4">
    <source>
        <dbReference type="PROSITE" id="PS50106"/>
    </source>
</evidence>
<feature type="compositionally biased region" description="Polar residues" evidence="3">
    <location>
        <begin position="1044"/>
        <end position="1056"/>
    </location>
</feature>
<dbReference type="GO" id="GO:0019901">
    <property type="term" value="F:protein kinase binding"/>
    <property type="evidence" value="ECO:0007669"/>
    <property type="project" value="TreeGrafter"/>
</dbReference>
<feature type="region of interest" description="Disordered" evidence="3">
    <location>
        <begin position="1117"/>
        <end position="1136"/>
    </location>
</feature>
<feature type="domain" description="PDZ" evidence="4">
    <location>
        <begin position="1406"/>
        <end position="1492"/>
    </location>
</feature>
<dbReference type="SUPFAM" id="SSF50156">
    <property type="entry name" value="PDZ domain-like"/>
    <property type="match status" value="1"/>
</dbReference>
<feature type="region of interest" description="Disordered" evidence="3">
    <location>
        <begin position="1039"/>
        <end position="1099"/>
    </location>
</feature>
<dbReference type="InterPro" id="IPR000159">
    <property type="entry name" value="RA_dom"/>
</dbReference>
<dbReference type="Pfam" id="PF00595">
    <property type="entry name" value="PDZ"/>
    <property type="match status" value="1"/>
</dbReference>
<evidence type="ECO:0000313" key="8">
    <source>
        <dbReference type="WBParaSite" id="ECPE_0000355801-mRNA-1"/>
    </source>
</evidence>
<feature type="domain" description="Ras-associating" evidence="5">
    <location>
        <begin position="57"/>
        <end position="169"/>
    </location>
</feature>
<evidence type="ECO:0000313" key="6">
    <source>
        <dbReference type="EMBL" id="VDP69844.1"/>
    </source>
</evidence>
<evidence type="ECO:0000313" key="7">
    <source>
        <dbReference type="Proteomes" id="UP000272942"/>
    </source>
</evidence>
<comment type="subcellular location">
    <subcellularLocation>
        <location evidence="1">Membrane</location>
    </subcellularLocation>
</comment>
<dbReference type="GO" id="GO:0045197">
    <property type="term" value="P:establishment or maintenance of epithelial cell apical/basal polarity"/>
    <property type="evidence" value="ECO:0007669"/>
    <property type="project" value="TreeGrafter"/>
</dbReference>
<feature type="region of interest" description="Disordered" evidence="3">
    <location>
        <begin position="1194"/>
        <end position="1231"/>
    </location>
</feature>
<proteinExistence type="predicted"/>
<feature type="region of interest" description="Disordered" evidence="3">
    <location>
        <begin position="766"/>
        <end position="798"/>
    </location>
</feature>
<feature type="compositionally biased region" description="Low complexity" evidence="3">
    <location>
        <begin position="450"/>
        <end position="460"/>
    </location>
</feature>
<dbReference type="GO" id="GO:0098609">
    <property type="term" value="P:cell-cell adhesion"/>
    <property type="evidence" value="ECO:0007669"/>
    <property type="project" value="TreeGrafter"/>
</dbReference>
<dbReference type="OrthoDB" id="10033291at2759"/>
<dbReference type="GO" id="GO:0030054">
    <property type="term" value="C:cell junction"/>
    <property type="evidence" value="ECO:0007669"/>
    <property type="project" value="TreeGrafter"/>
</dbReference>
<dbReference type="WBParaSite" id="ECPE_0000355801-mRNA-1">
    <property type="protein sequence ID" value="ECPE_0000355801-mRNA-1"/>
    <property type="gene ID" value="ECPE_0000355801"/>
</dbReference>
<dbReference type="CDD" id="cd00136">
    <property type="entry name" value="PDZ_canonical"/>
    <property type="match status" value="1"/>
</dbReference>
<dbReference type="InterPro" id="IPR050614">
    <property type="entry name" value="Synaptic_Scaffolding_LAP-MAGUK"/>
</dbReference>
<dbReference type="PROSITE" id="PS50200">
    <property type="entry name" value="RA"/>
    <property type="match status" value="1"/>
</dbReference>
<reference evidence="6 7" key="2">
    <citation type="submission" date="2018-11" db="EMBL/GenBank/DDBJ databases">
        <authorList>
            <consortium name="Pathogen Informatics"/>
        </authorList>
    </citation>
    <scope>NUCLEOTIDE SEQUENCE [LARGE SCALE GENOMIC DNA]</scope>
    <source>
        <strain evidence="6 7">Egypt</strain>
    </source>
</reference>
<feature type="region of interest" description="Disordered" evidence="3">
    <location>
        <begin position="606"/>
        <end position="640"/>
    </location>
</feature>
<dbReference type="PANTHER" id="PTHR23119">
    <property type="entry name" value="DISCS LARGE"/>
    <property type="match status" value="1"/>
</dbReference>
<protein>
    <submittedName>
        <fullName evidence="8">Ras-associating domain-containing protein</fullName>
    </submittedName>
</protein>
<dbReference type="Gene3D" id="3.10.20.90">
    <property type="entry name" value="Phosphatidylinositol 3-kinase Catalytic Subunit, Chain A, domain 1"/>
    <property type="match status" value="1"/>
</dbReference>
<dbReference type="GO" id="GO:0016323">
    <property type="term" value="C:basolateral plasma membrane"/>
    <property type="evidence" value="ECO:0007669"/>
    <property type="project" value="TreeGrafter"/>
</dbReference>
<dbReference type="PROSITE" id="PS50106">
    <property type="entry name" value="PDZ"/>
    <property type="match status" value="1"/>
</dbReference>
<reference evidence="8" key="1">
    <citation type="submission" date="2016-06" db="UniProtKB">
        <authorList>
            <consortium name="WormBaseParasite"/>
        </authorList>
    </citation>
    <scope>IDENTIFICATION</scope>
</reference>
<dbReference type="SMART" id="SM00228">
    <property type="entry name" value="PDZ"/>
    <property type="match status" value="1"/>
</dbReference>
<organism evidence="8">
    <name type="scientific">Echinostoma caproni</name>
    <dbReference type="NCBI Taxonomy" id="27848"/>
    <lineage>
        <taxon>Eukaryota</taxon>
        <taxon>Metazoa</taxon>
        <taxon>Spiralia</taxon>
        <taxon>Lophotrochozoa</taxon>
        <taxon>Platyhelminthes</taxon>
        <taxon>Trematoda</taxon>
        <taxon>Digenea</taxon>
        <taxon>Plagiorchiida</taxon>
        <taxon>Echinostomata</taxon>
        <taxon>Echinostomatoidea</taxon>
        <taxon>Echinostomatidae</taxon>
        <taxon>Echinostoma</taxon>
    </lineage>
</organism>
<dbReference type="Gene3D" id="2.30.42.10">
    <property type="match status" value="1"/>
</dbReference>
<evidence type="ECO:0000256" key="3">
    <source>
        <dbReference type="SAM" id="MobiDB-lite"/>
    </source>
</evidence>
<gene>
    <name evidence="6" type="ORF">ECPE_LOCUS3555</name>
</gene>
<feature type="region of interest" description="Disordered" evidence="3">
    <location>
        <begin position="173"/>
        <end position="243"/>
    </location>
</feature>